<dbReference type="SMART" id="SM00382">
    <property type="entry name" value="AAA"/>
    <property type="match status" value="1"/>
</dbReference>
<proteinExistence type="evidence at transcript level"/>
<protein>
    <submittedName>
        <fullName evidence="11">ATP-binding cassette subfamily member 4</fullName>
    </submittedName>
</protein>
<evidence type="ECO:0000256" key="1">
    <source>
        <dbReference type="ARBA" id="ARBA00004141"/>
    </source>
</evidence>
<keyword evidence="7 9" id="KW-1133">Transmembrane helix</keyword>
<organism evidence="11">
    <name type="scientific">Limenitis arthemis astyanax</name>
    <name type="common">red-spotted purple</name>
    <dbReference type="NCBI Taxonomy" id="324813"/>
    <lineage>
        <taxon>Eukaryota</taxon>
        <taxon>Metazoa</taxon>
        <taxon>Ecdysozoa</taxon>
        <taxon>Arthropoda</taxon>
        <taxon>Hexapoda</taxon>
        <taxon>Insecta</taxon>
        <taxon>Pterygota</taxon>
        <taxon>Neoptera</taxon>
        <taxon>Endopterygota</taxon>
        <taxon>Lepidoptera</taxon>
        <taxon>Glossata</taxon>
        <taxon>Ditrysia</taxon>
        <taxon>Papilionoidea</taxon>
        <taxon>Nymphalidae</taxon>
        <taxon>Limenitidinae</taxon>
        <taxon>Limenitidini</taxon>
        <taxon>Limenitis</taxon>
    </lineage>
</organism>
<dbReference type="InterPro" id="IPR027417">
    <property type="entry name" value="P-loop_NTPase"/>
</dbReference>
<evidence type="ECO:0000256" key="4">
    <source>
        <dbReference type="ARBA" id="ARBA00022692"/>
    </source>
</evidence>
<dbReference type="InterPro" id="IPR003439">
    <property type="entry name" value="ABC_transporter-like_ATP-bd"/>
</dbReference>
<feature type="transmembrane region" description="Helical" evidence="9">
    <location>
        <begin position="594"/>
        <end position="616"/>
    </location>
</feature>
<dbReference type="FunFam" id="3.40.50.300:FF:001077">
    <property type="entry name" value="Uncharacterized protein, isoform A"/>
    <property type="match status" value="1"/>
</dbReference>
<evidence type="ECO:0000256" key="9">
    <source>
        <dbReference type="SAM" id="Phobius"/>
    </source>
</evidence>
<keyword evidence="6 11" id="KW-0067">ATP-binding</keyword>
<evidence type="ECO:0000256" key="5">
    <source>
        <dbReference type="ARBA" id="ARBA00022741"/>
    </source>
</evidence>
<sequence>MECALSLLQSVGVKSGKENSETPQINMPSPVNVDIEFKNIYLDVSTGLLSKKTKKVLKNVSGLFKSGHLTAIMGPSGAGKTSLLNALTGFSTKGVKGEIRAGDSVCELGKSHSSLDNLKSYRKKSCYILQDDRLNPLFTVTELMRFATDFKLGNLSPNLKKSIISEVLKTLGLSGTENTRCCNLSGGQRKRLSIAVELIGNPPVLFLDEPTTGLDSLTSVQCMTKLKELTRAGKTIVITIHQPTASIYKLFDQVYILAEGMCIYDGPSADTVPYLSSLGLHCPKYHNPADYILEIANGEYGKFNNYLASKLGSRHYFIEKPPVQSIEESPSKISYGKVNVIIKKPHELYRFKVLFKRNLLQQYRDWTVTHLKVLLHIAVGVLIGLFTPHSGNDASKTFSNLGYLIISAVYLCYTSLMPAVLKFPEELPVLKKENFNNWYNLKTYYVAVLITSIPLQILFSILYSAPSYVISGQPIEMTRFAMFVLVLANVTLIADAIGNLIGTCAEPINGTFFGAVTTCIMIVFAGFIVLPSHMHYIMYNVSYISFLKYGFEALALSVYGSNRPALICPDNKLYCHMRYPKEIIKQMDFKQDNYWTDVAILLISLIVLRVVAFYTLRRQVKKSN</sequence>
<evidence type="ECO:0000256" key="6">
    <source>
        <dbReference type="ARBA" id="ARBA00022840"/>
    </source>
</evidence>
<dbReference type="PANTHER" id="PTHR48041">
    <property type="entry name" value="ABC TRANSPORTER G FAMILY MEMBER 28"/>
    <property type="match status" value="1"/>
</dbReference>
<feature type="transmembrane region" description="Helical" evidence="9">
    <location>
        <begin position="443"/>
        <end position="465"/>
    </location>
</feature>
<dbReference type="InterPro" id="IPR017871">
    <property type="entry name" value="ABC_transporter-like_CS"/>
</dbReference>
<feature type="domain" description="ABC transporter" evidence="10">
    <location>
        <begin position="35"/>
        <end position="284"/>
    </location>
</feature>
<dbReference type="PROSITE" id="PS00211">
    <property type="entry name" value="ABC_TRANSPORTER_1"/>
    <property type="match status" value="1"/>
</dbReference>
<keyword evidence="8 9" id="KW-0472">Membrane</keyword>
<comment type="similarity">
    <text evidence="2">Belongs to the ABC transporter superfamily. ABCG family. Eye pigment precursor importer (TC 3.A.1.204) subfamily.</text>
</comment>
<dbReference type="AlphaFoldDB" id="A0A6B9UQ84"/>
<feature type="transmembrane region" description="Helical" evidence="9">
    <location>
        <begin position="401"/>
        <end position="423"/>
    </location>
</feature>
<dbReference type="GO" id="GO:0140359">
    <property type="term" value="F:ABC-type transporter activity"/>
    <property type="evidence" value="ECO:0007669"/>
    <property type="project" value="InterPro"/>
</dbReference>
<dbReference type="InterPro" id="IPR003593">
    <property type="entry name" value="AAA+_ATPase"/>
</dbReference>
<keyword evidence="4 9" id="KW-0812">Transmembrane</keyword>
<feature type="transmembrane region" description="Helical" evidence="9">
    <location>
        <begin position="477"/>
        <end position="498"/>
    </location>
</feature>
<reference evidence="11" key="1">
    <citation type="journal article" date="2020" name="Mol. Biol. Evol.">
        <title>Disentangling population history and character evolution among hybridizing lineages.</title>
        <authorList>
            <person name="Mullen S.P."/>
            <person name="VanKuren N.W."/>
            <person name="Zhang W."/>
            <person name="Nallu S."/>
            <person name="Kristiansen E.B."/>
            <person name="Wuyun Q."/>
            <person name="Liu K."/>
            <person name="Hill R.I."/>
            <person name="Briscoe A.D."/>
            <person name="Kronforst M.R."/>
        </authorList>
    </citation>
    <scope>NUCLEOTIDE SEQUENCE</scope>
</reference>
<evidence type="ECO:0000256" key="8">
    <source>
        <dbReference type="ARBA" id="ARBA00023136"/>
    </source>
</evidence>
<feature type="transmembrane region" description="Helical" evidence="9">
    <location>
        <begin position="373"/>
        <end position="389"/>
    </location>
</feature>
<comment type="subcellular location">
    <subcellularLocation>
        <location evidence="1">Membrane</location>
        <topology evidence="1">Multi-pass membrane protein</topology>
    </subcellularLocation>
</comment>
<dbReference type="InterPro" id="IPR013525">
    <property type="entry name" value="ABC2_TM"/>
</dbReference>
<evidence type="ECO:0000256" key="7">
    <source>
        <dbReference type="ARBA" id="ARBA00022989"/>
    </source>
</evidence>
<dbReference type="Pfam" id="PF00005">
    <property type="entry name" value="ABC_tran"/>
    <property type="match status" value="1"/>
</dbReference>
<dbReference type="PROSITE" id="PS50893">
    <property type="entry name" value="ABC_TRANSPORTER_2"/>
    <property type="match status" value="1"/>
</dbReference>
<dbReference type="InterPro" id="IPR043926">
    <property type="entry name" value="ABCG_dom"/>
</dbReference>
<evidence type="ECO:0000256" key="2">
    <source>
        <dbReference type="ARBA" id="ARBA00005814"/>
    </source>
</evidence>
<keyword evidence="5" id="KW-0547">Nucleotide-binding</keyword>
<dbReference type="PANTHER" id="PTHR48041:SF32">
    <property type="entry name" value="PROTEIN WHITE-LIKE PROTEIN"/>
    <property type="match status" value="1"/>
</dbReference>
<evidence type="ECO:0000259" key="10">
    <source>
        <dbReference type="PROSITE" id="PS50893"/>
    </source>
</evidence>
<dbReference type="SUPFAM" id="SSF52540">
    <property type="entry name" value="P-loop containing nucleoside triphosphate hydrolases"/>
    <property type="match status" value="1"/>
</dbReference>
<dbReference type="GO" id="GO:0005886">
    <property type="term" value="C:plasma membrane"/>
    <property type="evidence" value="ECO:0007669"/>
    <property type="project" value="TreeGrafter"/>
</dbReference>
<dbReference type="EMBL" id="MN842749">
    <property type="protein sequence ID" value="QHN70689.1"/>
    <property type="molecule type" value="mRNA"/>
</dbReference>
<name>A0A6B9UQ84_LIMAT</name>
<dbReference type="GO" id="GO:0016887">
    <property type="term" value="F:ATP hydrolysis activity"/>
    <property type="evidence" value="ECO:0007669"/>
    <property type="project" value="InterPro"/>
</dbReference>
<evidence type="ECO:0000256" key="3">
    <source>
        <dbReference type="ARBA" id="ARBA00022448"/>
    </source>
</evidence>
<dbReference type="Pfam" id="PF19055">
    <property type="entry name" value="ABC2_membrane_7"/>
    <property type="match status" value="1"/>
</dbReference>
<dbReference type="GO" id="GO:0005524">
    <property type="term" value="F:ATP binding"/>
    <property type="evidence" value="ECO:0007669"/>
    <property type="project" value="UniProtKB-KW"/>
</dbReference>
<dbReference type="Gene3D" id="3.40.50.300">
    <property type="entry name" value="P-loop containing nucleotide triphosphate hydrolases"/>
    <property type="match status" value="1"/>
</dbReference>
<evidence type="ECO:0000313" key="11">
    <source>
        <dbReference type="EMBL" id="QHN70689.1"/>
    </source>
</evidence>
<feature type="transmembrane region" description="Helical" evidence="9">
    <location>
        <begin position="510"/>
        <end position="530"/>
    </location>
</feature>
<accession>A0A6B9UQ84</accession>
<keyword evidence="3" id="KW-0813">Transport</keyword>
<dbReference type="InterPro" id="IPR050352">
    <property type="entry name" value="ABCG_transporters"/>
</dbReference>
<dbReference type="Pfam" id="PF01061">
    <property type="entry name" value="ABC2_membrane"/>
    <property type="match status" value="1"/>
</dbReference>